<dbReference type="STRING" id="200361.A0A453EAG1"/>
<dbReference type="EnsemblPlants" id="AET3Gv20274500.3">
    <property type="protein sequence ID" value="AET3Gv20274500.3"/>
    <property type="gene ID" value="AET3Gv20274500"/>
</dbReference>
<feature type="domain" description="F-box" evidence="1">
    <location>
        <begin position="34"/>
        <end position="66"/>
    </location>
</feature>
<evidence type="ECO:0000313" key="2">
    <source>
        <dbReference type="EnsemblPlants" id="AET3Gv20274500.3"/>
    </source>
</evidence>
<dbReference type="AlphaFoldDB" id="A0A453EAG1"/>
<dbReference type="SUPFAM" id="SSF81383">
    <property type="entry name" value="F-box domain"/>
    <property type="match status" value="1"/>
</dbReference>
<keyword evidence="3" id="KW-1185">Reference proteome</keyword>
<dbReference type="Gene3D" id="1.20.1280.50">
    <property type="match status" value="1"/>
</dbReference>
<evidence type="ECO:0000313" key="3">
    <source>
        <dbReference type="Proteomes" id="UP000015105"/>
    </source>
</evidence>
<dbReference type="InterPro" id="IPR055336">
    <property type="entry name" value="At4g00755-like"/>
</dbReference>
<dbReference type="PANTHER" id="PTHR39741">
    <property type="entry name" value="F-BOX DOMAIN CONTAINING PROTEIN, EXPRESSED"/>
    <property type="match status" value="1"/>
</dbReference>
<evidence type="ECO:0000259" key="1">
    <source>
        <dbReference type="Pfam" id="PF12937"/>
    </source>
</evidence>
<dbReference type="Pfam" id="PF12937">
    <property type="entry name" value="F-box-like"/>
    <property type="match status" value="1"/>
</dbReference>
<reference evidence="2" key="3">
    <citation type="journal article" date="2017" name="Nature">
        <title>Genome sequence of the progenitor of the wheat D genome Aegilops tauschii.</title>
        <authorList>
            <person name="Luo M.C."/>
            <person name="Gu Y.Q."/>
            <person name="Puiu D."/>
            <person name="Wang H."/>
            <person name="Twardziok S.O."/>
            <person name="Deal K.R."/>
            <person name="Huo N."/>
            <person name="Zhu T."/>
            <person name="Wang L."/>
            <person name="Wang Y."/>
            <person name="McGuire P.E."/>
            <person name="Liu S."/>
            <person name="Long H."/>
            <person name="Ramasamy R.K."/>
            <person name="Rodriguez J.C."/>
            <person name="Van S.L."/>
            <person name="Yuan L."/>
            <person name="Wang Z."/>
            <person name="Xia Z."/>
            <person name="Xiao L."/>
            <person name="Anderson O.D."/>
            <person name="Ouyang S."/>
            <person name="Liang Y."/>
            <person name="Zimin A.V."/>
            <person name="Pertea G."/>
            <person name="Qi P."/>
            <person name="Bennetzen J.L."/>
            <person name="Dai X."/>
            <person name="Dawson M.W."/>
            <person name="Muller H.G."/>
            <person name="Kugler K."/>
            <person name="Rivarola-Duarte L."/>
            <person name="Spannagl M."/>
            <person name="Mayer K.F.X."/>
            <person name="Lu F.H."/>
            <person name="Bevan M.W."/>
            <person name="Leroy P."/>
            <person name="Li P."/>
            <person name="You F.M."/>
            <person name="Sun Q."/>
            <person name="Liu Z."/>
            <person name="Lyons E."/>
            <person name="Wicker T."/>
            <person name="Salzberg S.L."/>
            <person name="Devos K.M."/>
            <person name="Dvorak J."/>
        </authorList>
    </citation>
    <scope>NUCLEOTIDE SEQUENCE [LARGE SCALE GENOMIC DNA]</scope>
    <source>
        <strain evidence="2">cv. AL8/78</strain>
    </source>
</reference>
<dbReference type="Gramene" id="AET3Gv20274500.3">
    <property type="protein sequence ID" value="AET3Gv20274500.3"/>
    <property type="gene ID" value="AET3Gv20274500"/>
</dbReference>
<accession>A0A453EAG1</accession>
<proteinExistence type="predicted"/>
<protein>
    <recommendedName>
        <fullName evidence="1">F-box domain-containing protein</fullName>
    </recommendedName>
</protein>
<dbReference type="Proteomes" id="UP000015105">
    <property type="component" value="Chromosome 3D"/>
</dbReference>
<dbReference type="PANTHER" id="PTHR39741:SF6">
    <property type="entry name" value="F-BOX DOMAIN-CONTAINING PROTEIN"/>
    <property type="match status" value="1"/>
</dbReference>
<dbReference type="InterPro" id="IPR036047">
    <property type="entry name" value="F-box-like_dom_sf"/>
</dbReference>
<reference evidence="3" key="2">
    <citation type="journal article" date="2017" name="Nat. Plants">
        <title>The Aegilops tauschii genome reveals multiple impacts of transposons.</title>
        <authorList>
            <person name="Zhao G."/>
            <person name="Zou C."/>
            <person name="Li K."/>
            <person name="Wang K."/>
            <person name="Li T."/>
            <person name="Gao L."/>
            <person name="Zhang X."/>
            <person name="Wang H."/>
            <person name="Yang Z."/>
            <person name="Liu X."/>
            <person name="Jiang W."/>
            <person name="Mao L."/>
            <person name="Kong X."/>
            <person name="Jiao Y."/>
            <person name="Jia J."/>
        </authorList>
    </citation>
    <scope>NUCLEOTIDE SEQUENCE [LARGE SCALE GENOMIC DNA]</scope>
    <source>
        <strain evidence="3">cv. AL8/78</strain>
    </source>
</reference>
<name>A0A453EAG1_AEGTS</name>
<reference evidence="3" key="1">
    <citation type="journal article" date="2014" name="Science">
        <title>Ancient hybridizations among the ancestral genomes of bread wheat.</title>
        <authorList>
            <consortium name="International Wheat Genome Sequencing Consortium,"/>
            <person name="Marcussen T."/>
            <person name="Sandve S.R."/>
            <person name="Heier L."/>
            <person name="Spannagl M."/>
            <person name="Pfeifer M."/>
            <person name="Jakobsen K.S."/>
            <person name="Wulff B.B."/>
            <person name="Steuernagel B."/>
            <person name="Mayer K.F."/>
            <person name="Olsen O.A."/>
        </authorList>
    </citation>
    <scope>NUCLEOTIDE SEQUENCE [LARGE SCALE GENOMIC DNA]</scope>
    <source>
        <strain evidence="3">cv. AL8/78</strain>
    </source>
</reference>
<reference evidence="2" key="4">
    <citation type="submission" date="2019-03" db="UniProtKB">
        <authorList>
            <consortium name="EnsemblPlants"/>
        </authorList>
    </citation>
    <scope>IDENTIFICATION</scope>
</reference>
<sequence length="362" mass="41331">FSSARVWIMERRRESPAMAREEGRGLDFLESLGPDISATVFSLLDDPADLARATAVSRSWRRFVIANQFSKILCLWVYPEVSNFTRVELSSISSAHRNAGSSAFAGLEKLGRDHRVYMHLSHDLLSPYDPKDCISCCVGASSTDHLPEEAIENTLEHDEEWRPSYWSSGGQKDPAVPECLIYSLQSELCLVDEIRIRPLKAFFRYGHPIYSAKHVRFRLGYLKPPHWSETHVYVQSDAELTDDSNYVWTYTSPEFPMLQENVMQSFKLPHSVLCIGGVVKIELLGRVHKDTFDGLYYICVSHVQIVGKPLSEDFGVAPSKNDVVLSYYLDYRRFGGRSQQSTWLCDEDLALRYGSRDRRTEP</sequence>
<dbReference type="InterPro" id="IPR001810">
    <property type="entry name" value="F-box_dom"/>
</dbReference>
<organism evidence="2 3">
    <name type="scientific">Aegilops tauschii subsp. strangulata</name>
    <name type="common">Goatgrass</name>
    <dbReference type="NCBI Taxonomy" id="200361"/>
    <lineage>
        <taxon>Eukaryota</taxon>
        <taxon>Viridiplantae</taxon>
        <taxon>Streptophyta</taxon>
        <taxon>Embryophyta</taxon>
        <taxon>Tracheophyta</taxon>
        <taxon>Spermatophyta</taxon>
        <taxon>Magnoliopsida</taxon>
        <taxon>Liliopsida</taxon>
        <taxon>Poales</taxon>
        <taxon>Poaceae</taxon>
        <taxon>BOP clade</taxon>
        <taxon>Pooideae</taxon>
        <taxon>Triticodae</taxon>
        <taxon>Triticeae</taxon>
        <taxon>Triticinae</taxon>
        <taxon>Aegilops</taxon>
    </lineage>
</organism>
<reference evidence="2" key="5">
    <citation type="journal article" date="2021" name="G3 (Bethesda)">
        <title>Aegilops tauschii genome assembly Aet v5.0 features greater sequence contiguity and improved annotation.</title>
        <authorList>
            <person name="Wang L."/>
            <person name="Zhu T."/>
            <person name="Rodriguez J.C."/>
            <person name="Deal K.R."/>
            <person name="Dubcovsky J."/>
            <person name="McGuire P.E."/>
            <person name="Lux T."/>
            <person name="Spannagl M."/>
            <person name="Mayer K.F.X."/>
            <person name="Baldrich P."/>
            <person name="Meyers B.C."/>
            <person name="Huo N."/>
            <person name="Gu Y.Q."/>
            <person name="Zhou H."/>
            <person name="Devos K.M."/>
            <person name="Bennetzen J.L."/>
            <person name="Unver T."/>
            <person name="Budak H."/>
            <person name="Gulick P.J."/>
            <person name="Galiba G."/>
            <person name="Kalapos B."/>
            <person name="Nelson D.R."/>
            <person name="Li P."/>
            <person name="You F.M."/>
            <person name="Luo M.C."/>
            <person name="Dvorak J."/>
        </authorList>
    </citation>
    <scope>NUCLEOTIDE SEQUENCE [LARGE SCALE GENOMIC DNA]</scope>
    <source>
        <strain evidence="2">cv. AL8/78</strain>
    </source>
</reference>